<sequence length="68" mass="7190">MADLDLSHALVAADKPDEAADVALGVVTSGRLVPSHHWRVSEIVSGIAQRDGHGAATVREAFHDTYQA</sequence>
<dbReference type="Proteomes" id="UP000658127">
    <property type="component" value="Unassembled WGS sequence"/>
</dbReference>
<reference evidence="2" key="1">
    <citation type="journal article" date="2019" name="Int. J. Syst. Evol. Microbiol.">
        <title>The Global Catalogue of Microorganisms (GCM) 10K type strain sequencing project: providing services to taxonomists for standard genome sequencing and annotation.</title>
        <authorList>
            <consortium name="The Broad Institute Genomics Platform"/>
            <consortium name="The Broad Institute Genome Sequencing Center for Infectious Disease"/>
            <person name="Wu L."/>
            <person name="Ma J."/>
        </authorList>
    </citation>
    <scope>NUCLEOTIDE SEQUENCE [LARGE SCALE GENOMIC DNA]</scope>
    <source>
        <strain evidence="2">CGMCC 4.7329</strain>
    </source>
</reference>
<dbReference type="RefSeq" id="WP_229739961.1">
    <property type="nucleotide sequence ID" value="NZ_BMNE01000004.1"/>
</dbReference>
<accession>A0ABQ2KJE9</accession>
<gene>
    <name evidence="1" type="ORF">GCM10011610_39480</name>
</gene>
<evidence type="ECO:0000313" key="1">
    <source>
        <dbReference type="EMBL" id="GGN85217.1"/>
    </source>
</evidence>
<dbReference type="EMBL" id="BMNE01000004">
    <property type="protein sequence ID" value="GGN85217.1"/>
    <property type="molecule type" value="Genomic_DNA"/>
</dbReference>
<keyword evidence="2" id="KW-1185">Reference proteome</keyword>
<protein>
    <submittedName>
        <fullName evidence="1">Uncharacterized protein</fullName>
    </submittedName>
</protein>
<comment type="caution">
    <text evidence="1">The sequence shown here is derived from an EMBL/GenBank/DDBJ whole genome shotgun (WGS) entry which is preliminary data.</text>
</comment>
<evidence type="ECO:0000313" key="2">
    <source>
        <dbReference type="Proteomes" id="UP000658127"/>
    </source>
</evidence>
<proteinExistence type="predicted"/>
<name>A0ABQ2KJE9_9NOCA</name>
<organism evidence="1 2">
    <name type="scientific">Nocardia rhizosphaerihabitans</name>
    <dbReference type="NCBI Taxonomy" id="1691570"/>
    <lineage>
        <taxon>Bacteria</taxon>
        <taxon>Bacillati</taxon>
        <taxon>Actinomycetota</taxon>
        <taxon>Actinomycetes</taxon>
        <taxon>Mycobacteriales</taxon>
        <taxon>Nocardiaceae</taxon>
        <taxon>Nocardia</taxon>
    </lineage>
</organism>